<dbReference type="AlphaFoldDB" id="V5RHM7"/>
<protein>
    <recommendedName>
        <fullName evidence="3">DUF3196 domain-containing protein</fullName>
    </recommendedName>
</protein>
<name>V5RHM7_SPIAP</name>
<dbReference type="STRING" id="1276258.SAPIS_v1c03360"/>
<reference evidence="1 2" key="1">
    <citation type="journal article" date="2014" name="Genome Announc.">
        <title>Complete Genome Sequence of Spiroplasma apis B31T (ATCC 33834), a Bacterium Associated with May Disease of Honeybees (Apis mellifera).</title>
        <authorList>
            <person name="Ku C."/>
            <person name="Lo W.S."/>
            <person name="Chen L.L."/>
            <person name="Kuo C.H."/>
        </authorList>
    </citation>
    <scope>NUCLEOTIDE SEQUENCE [LARGE SCALE GENOMIC DNA]</scope>
    <source>
        <strain evidence="1">B31</strain>
    </source>
</reference>
<evidence type="ECO:0000313" key="2">
    <source>
        <dbReference type="Proteomes" id="UP000018550"/>
    </source>
</evidence>
<dbReference type="HOGENOM" id="CLU_096809_0_0_14"/>
<dbReference type="InterPro" id="IPR024503">
    <property type="entry name" value="DUF3196"/>
</dbReference>
<dbReference type="SUPFAM" id="SSF116965">
    <property type="entry name" value="Hypothetical protein MPN330"/>
    <property type="match status" value="1"/>
</dbReference>
<dbReference type="EMBL" id="CP006682">
    <property type="protein sequence ID" value="AHB36182.1"/>
    <property type="molecule type" value="Genomic_DNA"/>
</dbReference>
<dbReference type="Proteomes" id="UP000018550">
    <property type="component" value="Chromosome"/>
</dbReference>
<dbReference type="PATRIC" id="fig|1276258.3.peg.332"/>
<dbReference type="OrthoDB" id="400159at2"/>
<gene>
    <name evidence="1" type="ORF">SAPIS_v1c03360</name>
</gene>
<dbReference type="KEGG" id="sapi:SAPIS_v1c03360"/>
<evidence type="ECO:0008006" key="3">
    <source>
        <dbReference type="Google" id="ProtNLM"/>
    </source>
</evidence>
<organism evidence="1 2">
    <name type="scientific">Spiroplasma apis B31</name>
    <dbReference type="NCBI Taxonomy" id="1276258"/>
    <lineage>
        <taxon>Bacteria</taxon>
        <taxon>Bacillati</taxon>
        <taxon>Mycoplasmatota</taxon>
        <taxon>Mollicutes</taxon>
        <taxon>Entomoplasmatales</taxon>
        <taxon>Spiroplasmataceae</taxon>
        <taxon>Spiroplasma</taxon>
    </lineage>
</organism>
<evidence type="ECO:0000313" key="1">
    <source>
        <dbReference type="EMBL" id="AHB36182.1"/>
    </source>
</evidence>
<sequence length="249" mass="28857">MSANFYDNLILMIEQNIKNRDFEKALELIKEELSVPYIPSDIESKLQNYLKDLESELSSKLNNDGSIWTLNKISSVMKQVLDQEIQLLAFDALRSFNARMILPDIKDYLVSDLVKDEFKTFLILVLLEQKLDVDLVVKKGAKSFNINPATFDVSKFNQVINEVDIKLNNLVYDKNPTLFNICKHIAESYLYSIFPNFEFEGYGINEILVCVIMTAKNSLGINNELKDFENIDYNYEKAMILLNEFDNLF</sequence>
<accession>V5RHM7</accession>
<dbReference type="RefSeq" id="WP_023789116.1">
    <property type="nucleotide sequence ID" value="NC_022998.1"/>
</dbReference>
<dbReference type="Pfam" id="PF11428">
    <property type="entry name" value="DUF3196"/>
    <property type="match status" value="1"/>
</dbReference>
<proteinExistence type="predicted"/>
<dbReference type="eggNOG" id="ENOG5032G6I">
    <property type="taxonomic scope" value="Bacteria"/>
</dbReference>
<keyword evidence="2" id="KW-1185">Reference proteome</keyword>